<sequence>MVVGIKVNRANNNIVESPNNNITQKCGDKFYSYEEALTLAGHGSYSRRLLLLLSLALLAMGLDMFGFSVAVAGCGCELQLTHRQRGILNSMPFAGPILMSYAWGYISDTMGRRRSLLAAMLGAFSCSALSSFAPNWIVLGVMKLIGTSFVSCAQSSTYALLGESCSERVRGSYMLLMTSVLHTTPFFYFLLGYFVLGLEFSYDFGFIQFTPWRLYSLLLSLAPLLGFLSMLLLVESPKFLANQGREAEALECLEKIWTINGGEPNMYPVKRIIIEKNTTKKSVSLAQSLRDQTVPLFKPPYLKHTLILYYIVAVVYGSHPRSITPRVPNQNCRQFQSCPVKRAIARRVSPDPNLQEGVVGDQSRQRATSRPELLSWLRPAVQVGRCMFVERILRNFLRISINLQRHQPSNAAAECRIAKAAPGWTLAG</sequence>
<dbReference type="InterPro" id="IPR011701">
    <property type="entry name" value="MFS"/>
</dbReference>
<organism evidence="8 9">
    <name type="scientific">Plutella xylostella</name>
    <name type="common">Diamondback moth</name>
    <name type="synonym">Plutella maculipennis</name>
    <dbReference type="NCBI Taxonomy" id="51655"/>
    <lineage>
        <taxon>Eukaryota</taxon>
        <taxon>Metazoa</taxon>
        <taxon>Ecdysozoa</taxon>
        <taxon>Arthropoda</taxon>
        <taxon>Hexapoda</taxon>
        <taxon>Insecta</taxon>
        <taxon>Pterygota</taxon>
        <taxon>Neoptera</taxon>
        <taxon>Endopterygota</taxon>
        <taxon>Lepidoptera</taxon>
        <taxon>Glossata</taxon>
        <taxon>Ditrysia</taxon>
        <taxon>Yponomeutoidea</taxon>
        <taxon>Plutellidae</taxon>
        <taxon>Plutella</taxon>
    </lineage>
</organism>
<gene>
    <name evidence="8" type="ORF">PLXY2_LOCUS7198</name>
</gene>
<keyword evidence="9" id="KW-1185">Reference proteome</keyword>
<comment type="caution">
    <text evidence="8">The sequence shown here is derived from an EMBL/GenBank/DDBJ whole genome shotgun (WGS) entry which is preliminary data.</text>
</comment>
<dbReference type="Proteomes" id="UP000653454">
    <property type="component" value="Unassembled WGS sequence"/>
</dbReference>
<keyword evidence="3 6" id="KW-0812">Transmembrane</keyword>
<evidence type="ECO:0000256" key="1">
    <source>
        <dbReference type="ARBA" id="ARBA00004141"/>
    </source>
</evidence>
<feature type="transmembrane region" description="Helical" evidence="6">
    <location>
        <begin position="87"/>
        <end position="104"/>
    </location>
</feature>
<dbReference type="AlphaFoldDB" id="A0A8S4EXL2"/>
<dbReference type="Gene3D" id="1.20.1250.20">
    <property type="entry name" value="MFS general substrate transporter like domains"/>
    <property type="match status" value="1"/>
</dbReference>
<evidence type="ECO:0000256" key="4">
    <source>
        <dbReference type="ARBA" id="ARBA00022989"/>
    </source>
</evidence>
<keyword evidence="5 6" id="KW-0472">Membrane</keyword>
<dbReference type="InterPro" id="IPR020846">
    <property type="entry name" value="MFS_dom"/>
</dbReference>
<feature type="transmembrane region" description="Helical" evidence="6">
    <location>
        <begin position="116"/>
        <end position="138"/>
    </location>
</feature>
<dbReference type="Pfam" id="PF07690">
    <property type="entry name" value="MFS_1"/>
    <property type="match status" value="1"/>
</dbReference>
<dbReference type="PROSITE" id="PS50850">
    <property type="entry name" value="MFS"/>
    <property type="match status" value="1"/>
</dbReference>
<comment type="subcellular location">
    <subcellularLocation>
        <location evidence="1">Membrane</location>
        <topology evidence="1">Multi-pass membrane protein</topology>
    </subcellularLocation>
</comment>
<name>A0A8S4EXL2_PLUXY</name>
<dbReference type="InterPro" id="IPR036259">
    <property type="entry name" value="MFS_trans_sf"/>
</dbReference>
<evidence type="ECO:0000256" key="3">
    <source>
        <dbReference type="ARBA" id="ARBA00022692"/>
    </source>
</evidence>
<dbReference type="GO" id="GO:0016020">
    <property type="term" value="C:membrane"/>
    <property type="evidence" value="ECO:0007669"/>
    <property type="project" value="UniProtKB-SubCell"/>
</dbReference>
<feature type="domain" description="Major facilitator superfamily (MFS) profile" evidence="7">
    <location>
        <begin position="49"/>
        <end position="428"/>
    </location>
</feature>
<evidence type="ECO:0000256" key="2">
    <source>
        <dbReference type="ARBA" id="ARBA00022448"/>
    </source>
</evidence>
<evidence type="ECO:0000259" key="7">
    <source>
        <dbReference type="PROSITE" id="PS50850"/>
    </source>
</evidence>
<feature type="transmembrane region" description="Helical" evidence="6">
    <location>
        <begin position="49"/>
        <end position="67"/>
    </location>
</feature>
<feature type="transmembrane region" description="Helical" evidence="6">
    <location>
        <begin position="214"/>
        <end position="234"/>
    </location>
</feature>
<keyword evidence="4 6" id="KW-1133">Transmembrane helix</keyword>
<keyword evidence="2" id="KW-0813">Transport</keyword>
<accession>A0A8S4EXL2</accession>
<protein>
    <submittedName>
        <fullName evidence="8">(diamondback moth) hypothetical protein</fullName>
    </submittedName>
</protein>
<evidence type="ECO:0000313" key="9">
    <source>
        <dbReference type="Proteomes" id="UP000653454"/>
    </source>
</evidence>
<dbReference type="EMBL" id="CAJHNJ030000024">
    <property type="protein sequence ID" value="CAG9120636.1"/>
    <property type="molecule type" value="Genomic_DNA"/>
</dbReference>
<evidence type="ECO:0000256" key="5">
    <source>
        <dbReference type="ARBA" id="ARBA00023136"/>
    </source>
</evidence>
<dbReference type="PANTHER" id="PTHR23511">
    <property type="entry name" value="SYNAPTIC VESICLE GLYCOPROTEIN 2"/>
    <property type="match status" value="1"/>
</dbReference>
<dbReference type="GO" id="GO:0022857">
    <property type="term" value="F:transmembrane transporter activity"/>
    <property type="evidence" value="ECO:0007669"/>
    <property type="project" value="InterPro"/>
</dbReference>
<feature type="transmembrane region" description="Helical" evidence="6">
    <location>
        <begin position="173"/>
        <end position="194"/>
    </location>
</feature>
<dbReference type="PANTHER" id="PTHR23511:SF35">
    <property type="entry name" value="MAJOR FACILITATOR SUPERFAMILY (MFS) PROFILE DOMAIN-CONTAINING PROTEIN"/>
    <property type="match status" value="1"/>
</dbReference>
<dbReference type="SUPFAM" id="SSF103473">
    <property type="entry name" value="MFS general substrate transporter"/>
    <property type="match status" value="1"/>
</dbReference>
<evidence type="ECO:0000313" key="8">
    <source>
        <dbReference type="EMBL" id="CAG9120636.1"/>
    </source>
</evidence>
<reference evidence="8" key="1">
    <citation type="submission" date="2020-11" db="EMBL/GenBank/DDBJ databases">
        <authorList>
            <person name="Whiteford S."/>
        </authorList>
    </citation>
    <scope>NUCLEOTIDE SEQUENCE</scope>
</reference>
<evidence type="ECO:0000256" key="6">
    <source>
        <dbReference type="SAM" id="Phobius"/>
    </source>
</evidence>
<proteinExistence type="predicted"/>